<evidence type="ECO:0000256" key="1">
    <source>
        <dbReference type="SAM" id="Phobius"/>
    </source>
</evidence>
<keyword evidence="1" id="KW-1133">Transmembrane helix</keyword>
<accession>A0AAW0D8G5</accession>
<reference evidence="2 3" key="1">
    <citation type="submission" date="2024-01" db="EMBL/GenBank/DDBJ databases">
        <title>A draft genome for a cacao thread blight-causing isolate of Paramarasmius palmivorus.</title>
        <authorList>
            <person name="Baruah I.K."/>
            <person name="Bukari Y."/>
            <person name="Amoako-Attah I."/>
            <person name="Meinhardt L.W."/>
            <person name="Bailey B.A."/>
            <person name="Cohen S.P."/>
        </authorList>
    </citation>
    <scope>NUCLEOTIDE SEQUENCE [LARGE SCALE GENOMIC DNA]</scope>
    <source>
        <strain evidence="2 3">GH-12</strain>
    </source>
</reference>
<feature type="transmembrane region" description="Helical" evidence="1">
    <location>
        <begin position="72"/>
        <end position="93"/>
    </location>
</feature>
<dbReference type="EMBL" id="JAYKXP010000020">
    <property type="protein sequence ID" value="KAK7047389.1"/>
    <property type="molecule type" value="Genomic_DNA"/>
</dbReference>
<protein>
    <submittedName>
        <fullName evidence="2">Uncharacterized protein</fullName>
    </submittedName>
</protein>
<keyword evidence="1" id="KW-0812">Transmembrane</keyword>
<keyword evidence="3" id="KW-1185">Reference proteome</keyword>
<dbReference type="AlphaFoldDB" id="A0AAW0D8G5"/>
<name>A0AAW0D8G5_9AGAR</name>
<evidence type="ECO:0000313" key="2">
    <source>
        <dbReference type="EMBL" id="KAK7047389.1"/>
    </source>
</evidence>
<comment type="caution">
    <text evidence="2">The sequence shown here is derived from an EMBL/GenBank/DDBJ whole genome shotgun (WGS) entry which is preliminary data.</text>
</comment>
<sequence>MYWFFIPLHSHNKHIRRFFLAYNSLLVFPLTAPIAPTLLGLLATMAPVILLILLRIWIALAPLPSPTIVARFIIVVVASTIGVYVLPMVFYIYSTEQIIRLNVLEDEDEGNWSYGQTLALITALMSVVMLGSDIVKLARILRNRPDNVESAETRAESGVLGKPQGIGPSSSAVSLRDVEVTVRRTGTNATSL</sequence>
<organism evidence="2 3">
    <name type="scientific">Paramarasmius palmivorus</name>
    <dbReference type="NCBI Taxonomy" id="297713"/>
    <lineage>
        <taxon>Eukaryota</taxon>
        <taxon>Fungi</taxon>
        <taxon>Dikarya</taxon>
        <taxon>Basidiomycota</taxon>
        <taxon>Agaricomycotina</taxon>
        <taxon>Agaricomycetes</taxon>
        <taxon>Agaricomycetidae</taxon>
        <taxon>Agaricales</taxon>
        <taxon>Marasmiineae</taxon>
        <taxon>Marasmiaceae</taxon>
        <taxon>Paramarasmius</taxon>
    </lineage>
</organism>
<feature type="transmembrane region" description="Helical" evidence="1">
    <location>
        <begin position="41"/>
        <end position="60"/>
    </location>
</feature>
<proteinExistence type="predicted"/>
<gene>
    <name evidence="2" type="ORF">VNI00_006620</name>
</gene>
<keyword evidence="1" id="KW-0472">Membrane</keyword>
<feature type="transmembrane region" description="Helical" evidence="1">
    <location>
        <begin position="113"/>
        <end position="135"/>
    </location>
</feature>
<evidence type="ECO:0000313" key="3">
    <source>
        <dbReference type="Proteomes" id="UP001383192"/>
    </source>
</evidence>
<dbReference type="Proteomes" id="UP001383192">
    <property type="component" value="Unassembled WGS sequence"/>
</dbReference>